<dbReference type="RefSeq" id="WP_117493588.1">
    <property type="nucleotide sequence ID" value="NZ_JAQCQW010000008.1"/>
</dbReference>
<dbReference type="Proteomes" id="UP000261080">
    <property type="component" value="Unassembled WGS sequence"/>
</dbReference>
<comment type="caution">
    <text evidence="3">The sequence shown here is derived from an EMBL/GenBank/DDBJ whole genome shotgun (WGS) entry which is preliminary data.</text>
</comment>
<evidence type="ECO:0000313" key="4">
    <source>
        <dbReference type="Proteomes" id="UP000261080"/>
    </source>
</evidence>
<dbReference type="OrthoDB" id="9816523at2"/>
<evidence type="ECO:0000259" key="2">
    <source>
        <dbReference type="Pfam" id="PF14501"/>
    </source>
</evidence>
<feature type="transmembrane region" description="Helical" evidence="1">
    <location>
        <begin position="30"/>
        <end position="47"/>
    </location>
</feature>
<keyword evidence="3" id="KW-0547">Nucleotide-binding</keyword>
<keyword evidence="1" id="KW-0812">Transmembrane</keyword>
<organism evidence="3 4">
    <name type="scientific">Sellimonas intestinalis</name>
    <dbReference type="NCBI Taxonomy" id="1653434"/>
    <lineage>
        <taxon>Bacteria</taxon>
        <taxon>Bacillati</taxon>
        <taxon>Bacillota</taxon>
        <taxon>Clostridia</taxon>
        <taxon>Lachnospirales</taxon>
        <taxon>Lachnospiraceae</taxon>
        <taxon>Sellimonas</taxon>
    </lineage>
</organism>
<proteinExistence type="predicted"/>
<evidence type="ECO:0000256" key="1">
    <source>
        <dbReference type="SAM" id="Phobius"/>
    </source>
</evidence>
<keyword evidence="4" id="KW-1185">Reference proteome</keyword>
<feature type="transmembrane region" description="Helical" evidence="1">
    <location>
        <begin position="53"/>
        <end position="73"/>
    </location>
</feature>
<feature type="transmembrane region" description="Helical" evidence="1">
    <location>
        <begin position="114"/>
        <end position="134"/>
    </location>
</feature>
<gene>
    <name evidence="3" type="ORF">DW016_10045</name>
</gene>
<feature type="transmembrane region" description="Helical" evidence="1">
    <location>
        <begin position="6"/>
        <end position="23"/>
    </location>
</feature>
<protein>
    <submittedName>
        <fullName evidence="3">ATP-binding protein</fullName>
    </submittedName>
</protein>
<keyword evidence="1" id="KW-1133">Transmembrane helix</keyword>
<feature type="domain" description="Sensor histidine kinase NatK-like C-terminal" evidence="2">
    <location>
        <begin position="321"/>
        <end position="421"/>
    </location>
</feature>
<keyword evidence="1" id="KW-0472">Membrane</keyword>
<feature type="transmembrane region" description="Helical" evidence="1">
    <location>
        <begin position="80"/>
        <end position="102"/>
    </location>
</feature>
<sequence>MFILVIYIFHFWLLHAFFNCFFVSKKHQSFSLKIIAWACFFIVQLFISSQITYPLILFTFNCFVTICLCRLLYLAPLKKLLFLSITFCATGMLIEVIVSLVMQIIGDNINSGSILGAVLSKLVLLAFVHSISIIQTQNSRRSPALSSWILLLFMTISSIVIIHTLYLFNQTSSFLVFQVLSFLSIILLLFINVGFFLFDDKLSKYTDMKVENSILSQQFKHYEALRAAKEEQINFFNREKHNLKNQLLSIRAFALKADSSAIINFINSLLKDPDFGLTPFSVCENLIFDAIISSKVNVAKNNKIKYTWDIDVPHCLPFNDTDLCVLLGNAIENSLEACLNAKSTNKFVHIAAHYKQNCLYMHIENTYTHQLVKSGRKFFSTKRTSRLHGYGLPSIQHVVNKYDGVLLTETKNNLFELKIILYPT</sequence>
<accession>A0A3E3K1E2</accession>
<keyword evidence="3" id="KW-0067">ATP-binding</keyword>
<dbReference type="SUPFAM" id="SSF55874">
    <property type="entry name" value="ATPase domain of HSP90 chaperone/DNA topoisomerase II/histidine kinase"/>
    <property type="match status" value="1"/>
</dbReference>
<dbReference type="InterPro" id="IPR032834">
    <property type="entry name" value="NatK-like_C"/>
</dbReference>
<reference evidence="3 4" key="1">
    <citation type="submission" date="2018-08" db="EMBL/GenBank/DDBJ databases">
        <title>A genome reference for cultivated species of the human gut microbiota.</title>
        <authorList>
            <person name="Zou Y."/>
            <person name="Xue W."/>
            <person name="Luo G."/>
        </authorList>
    </citation>
    <scope>NUCLEOTIDE SEQUENCE [LARGE SCALE GENOMIC DNA]</scope>
    <source>
        <strain evidence="3 4">AF37-2AT</strain>
    </source>
</reference>
<dbReference type="AlphaFoldDB" id="A0A3E3K1E2"/>
<name>A0A3E3K1E2_9FIRM</name>
<evidence type="ECO:0000313" key="3">
    <source>
        <dbReference type="EMBL" id="RGE86402.1"/>
    </source>
</evidence>
<feature type="transmembrane region" description="Helical" evidence="1">
    <location>
        <begin position="174"/>
        <end position="198"/>
    </location>
</feature>
<dbReference type="EMBL" id="QVLX01000005">
    <property type="protein sequence ID" value="RGE86402.1"/>
    <property type="molecule type" value="Genomic_DNA"/>
</dbReference>
<dbReference type="Pfam" id="PF14501">
    <property type="entry name" value="HATPase_c_5"/>
    <property type="match status" value="1"/>
</dbReference>
<dbReference type="InterPro" id="IPR036890">
    <property type="entry name" value="HATPase_C_sf"/>
</dbReference>
<dbReference type="GO" id="GO:0005524">
    <property type="term" value="F:ATP binding"/>
    <property type="evidence" value="ECO:0007669"/>
    <property type="project" value="UniProtKB-KW"/>
</dbReference>
<feature type="transmembrane region" description="Helical" evidence="1">
    <location>
        <begin position="146"/>
        <end position="168"/>
    </location>
</feature>
<dbReference type="CDD" id="cd16935">
    <property type="entry name" value="HATPase_AgrC-ComD-like"/>
    <property type="match status" value="1"/>
</dbReference>
<dbReference type="Gene3D" id="3.30.565.10">
    <property type="entry name" value="Histidine kinase-like ATPase, C-terminal domain"/>
    <property type="match status" value="1"/>
</dbReference>